<proteinExistence type="predicted"/>
<protein>
    <submittedName>
        <fullName evidence="2">Rod shape-determining protein MreD</fullName>
    </submittedName>
</protein>
<feature type="transmembrane region" description="Helical" evidence="1">
    <location>
        <begin position="29"/>
        <end position="45"/>
    </location>
</feature>
<organism evidence="2 3">
    <name type="scientific">Cyclobacterium lianum</name>
    <dbReference type="NCBI Taxonomy" id="388280"/>
    <lineage>
        <taxon>Bacteria</taxon>
        <taxon>Pseudomonadati</taxon>
        <taxon>Bacteroidota</taxon>
        <taxon>Cytophagia</taxon>
        <taxon>Cytophagales</taxon>
        <taxon>Cyclobacteriaceae</taxon>
        <taxon>Cyclobacterium</taxon>
    </lineage>
</organism>
<name>A0A1M7JMG2_9BACT</name>
<sequence length="173" mass="19740">MTTGKILKYSLGFVIYFLIQVFILKDLVLFGYAFSFLYVFFILGLPHEMPAIPIMLIGFFMGILIDLFYDSLGMHAASAVLLGFLRNPWIQVNTPTGGYDDNVPPTLLNMGMGWYLFYSIPLILIHHLLFFYIDILGTELYLPFVIRVAGSLAFTFILGIIVQAVFYKKERVI</sequence>
<dbReference type="EMBL" id="FRCY01000002">
    <property type="protein sequence ID" value="SHM54250.1"/>
    <property type="molecule type" value="Genomic_DNA"/>
</dbReference>
<keyword evidence="1" id="KW-0472">Membrane</keyword>
<feature type="transmembrane region" description="Helical" evidence="1">
    <location>
        <begin position="51"/>
        <end position="69"/>
    </location>
</feature>
<dbReference type="RefSeq" id="WP_073091799.1">
    <property type="nucleotide sequence ID" value="NZ_FRCY01000002.1"/>
</dbReference>
<dbReference type="AlphaFoldDB" id="A0A1M7JMG2"/>
<dbReference type="OrthoDB" id="1132160at2"/>
<evidence type="ECO:0000256" key="1">
    <source>
        <dbReference type="SAM" id="Phobius"/>
    </source>
</evidence>
<feature type="transmembrane region" description="Helical" evidence="1">
    <location>
        <begin position="145"/>
        <end position="167"/>
    </location>
</feature>
<gene>
    <name evidence="2" type="ORF">SAMN04488057_10285</name>
</gene>
<dbReference type="STRING" id="388280.SAMN04488057_10285"/>
<feature type="transmembrane region" description="Helical" evidence="1">
    <location>
        <begin position="115"/>
        <end position="133"/>
    </location>
</feature>
<accession>A0A1M7JMG2</accession>
<keyword evidence="1" id="KW-1133">Transmembrane helix</keyword>
<evidence type="ECO:0000313" key="3">
    <source>
        <dbReference type="Proteomes" id="UP000184513"/>
    </source>
</evidence>
<keyword evidence="3" id="KW-1185">Reference proteome</keyword>
<dbReference type="Proteomes" id="UP000184513">
    <property type="component" value="Unassembled WGS sequence"/>
</dbReference>
<evidence type="ECO:0000313" key="2">
    <source>
        <dbReference type="EMBL" id="SHM54250.1"/>
    </source>
</evidence>
<reference evidence="2 3" key="1">
    <citation type="submission" date="2016-11" db="EMBL/GenBank/DDBJ databases">
        <authorList>
            <person name="Jaros S."/>
            <person name="Januszkiewicz K."/>
            <person name="Wedrychowicz H."/>
        </authorList>
    </citation>
    <scope>NUCLEOTIDE SEQUENCE [LARGE SCALE GENOMIC DNA]</scope>
    <source>
        <strain evidence="2 3">CGMCC 1.6102</strain>
    </source>
</reference>
<keyword evidence="1" id="KW-0812">Transmembrane</keyword>
<feature type="transmembrane region" description="Helical" evidence="1">
    <location>
        <begin position="6"/>
        <end position="24"/>
    </location>
</feature>